<evidence type="ECO:0000259" key="8">
    <source>
        <dbReference type="Pfam" id="PF00081"/>
    </source>
</evidence>
<comment type="function">
    <text evidence="7">Destroys radicals which are normally produced within the cells and which are toxic to biological systems.</text>
</comment>
<sequence length="199" mass="22401">MTTERYVLPELTYDYAALEPYISGEIMELHHSKHHAAYVAGANTALDQLEESRAAGDHSRIFLHEKNLAFHLGGHLNHTQFWTNISPNGGDKPVGELASAIDDQFGSFDNFRAQFTAAANGLQGSGWAVLGWDELGKRLLTFQLYDQQANVPLGITPLLMLDMWEHAFYLQYKNVKADYVTAFWNIVDWSDVASRGPWN</sequence>
<evidence type="ECO:0000256" key="3">
    <source>
        <dbReference type="ARBA" id="ARBA00012682"/>
    </source>
</evidence>
<organism evidence="10 11">
    <name type="scientific">Rhodococcus sovatensis</name>
    <dbReference type="NCBI Taxonomy" id="1805840"/>
    <lineage>
        <taxon>Bacteria</taxon>
        <taxon>Bacillati</taxon>
        <taxon>Actinomycetota</taxon>
        <taxon>Actinomycetes</taxon>
        <taxon>Mycobacteriales</taxon>
        <taxon>Nocardiaceae</taxon>
        <taxon>Rhodococcus</taxon>
    </lineage>
</organism>
<proteinExistence type="inferred from homology"/>
<gene>
    <name evidence="10" type="ORF">WDS16_06830</name>
</gene>
<dbReference type="Pfam" id="PF00081">
    <property type="entry name" value="Sod_Fe_N"/>
    <property type="match status" value="1"/>
</dbReference>
<evidence type="ECO:0000256" key="7">
    <source>
        <dbReference type="RuleBase" id="RU000414"/>
    </source>
</evidence>
<dbReference type="SUPFAM" id="SSF54719">
    <property type="entry name" value="Fe,Mn superoxide dismutase (SOD), C-terminal domain"/>
    <property type="match status" value="1"/>
</dbReference>
<keyword evidence="4 7" id="KW-0479">Metal-binding</keyword>
<feature type="domain" description="Manganese/iron superoxide dismutase C-terminal" evidence="9">
    <location>
        <begin position="94"/>
        <end position="195"/>
    </location>
</feature>
<dbReference type="Gene3D" id="1.10.287.990">
    <property type="entry name" value="Fe,Mn superoxide dismutase (SOD) domain"/>
    <property type="match status" value="1"/>
</dbReference>
<keyword evidence="11" id="KW-1185">Reference proteome</keyword>
<dbReference type="PRINTS" id="PR01703">
    <property type="entry name" value="MNSODISMTASE"/>
</dbReference>
<dbReference type="InterPro" id="IPR036314">
    <property type="entry name" value="SOD_C_sf"/>
</dbReference>
<evidence type="ECO:0000256" key="4">
    <source>
        <dbReference type="ARBA" id="ARBA00022723"/>
    </source>
</evidence>
<feature type="domain" description="Manganese/iron superoxide dismutase N-terminal" evidence="8">
    <location>
        <begin position="6"/>
        <end position="86"/>
    </location>
</feature>
<reference evidence="10 11" key="1">
    <citation type="submission" date="2024-03" db="EMBL/GenBank/DDBJ databases">
        <title>Natural products discovery in diverse microorganisms through a two-stage MS feature dereplication strategy.</title>
        <authorList>
            <person name="Zhang R."/>
        </authorList>
    </citation>
    <scope>NUCLEOTIDE SEQUENCE [LARGE SCALE GENOMIC DNA]</scope>
    <source>
        <strain evidence="10 11">18930</strain>
    </source>
</reference>
<dbReference type="PANTHER" id="PTHR11404:SF6">
    <property type="entry name" value="SUPEROXIDE DISMUTASE [MN], MITOCHONDRIAL"/>
    <property type="match status" value="1"/>
</dbReference>
<dbReference type="InterPro" id="IPR001189">
    <property type="entry name" value="Mn/Fe_SOD"/>
</dbReference>
<dbReference type="PANTHER" id="PTHR11404">
    <property type="entry name" value="SUPEROXIDE DISMUTASE 2"/>
    <property type="match status" value="1"/>
</dbReference>
<dbReference type="Pfam" id="PF02777">
    <property type="entry name" value="Sod_Fe_C"/>
    <property type="match status" value="1"/>
</dbReference>
<evidence type="ECO:0000259" key="9">
    <source>
        <dbReference type="Pfam" id="PF02777"/>
    </source>
</evidence>
<evidence type="ECO:0000256" key="5">
    <source>
        <dbReference type="ARBA" id="ARBA00023002"/>
    </source>
</evidence>
<dbReference type="PROSITE" id="PS00088">
    <property type="entry name" value="SOD_MN"/>
    <property type="match status" value="1"/>
</dbReference>
<evidence type="ECO:0000256" key="2">
    <source>
        <dbReference type="ARBA" id="ARBA00008714"/>
    </source>
</evidence>
<dbReference type="Proteomes" id="UP001432000">
    <property type="component" value="Chromosome"/>
</dbReference>
<comment type="function">
    <text evidence="1">Destroys superoxide anion radicals which are normally produced within the cells and which are toxic to biological systems.</text>
</comment>
<dbReference type="InterPro" id="IPR036324">
    <property type="entry name" value="Mn/Fe_SOD_N_sf"/>
</dbReference>
<evidence type="ECO:0000313" key="10">
    <source>
        <dbReference type="EMBL" id="WXG70227.1"/>
    </source>
</evidence>
<accession>A0ABZ2PMY9</accession>
<evidence type="ECO:0000256" key="1">
    <source>
        <dbReference type="ARBA" id="ARBA00002170"/>
    </source>
</evidence>
<name>A0ABZ2PMY9_9NOCA</name>
<evidence type="ECO:0000313" key="11">
    <source>
        <dbReference type="Proteomes" id="UP001432000"/>
    </source>
</evidence>
<dbReference type="EC" id="1.15.1.1" evidence="3 7"/>
<evidence type="ECO:0000256" key="6">
    <source>
        <dbReference type="ARBA" id="ARBA00049204"/>
    </source>
</evidence>
<dbReference type="InterPro" id="IPR019833">
    <property type="entry name" value="Mn/Fe_SOD_BS"/>
</dbReference>
<dbReference type="InterPro" id="IPR050265">
    <property type="entry name" value="Fe/Mn_Superoxide_Dismutase"/>
</dbReference>
<dbReference type="RefSeq" id="WP_338891486.1">
    <property type="nucleotide sequence ID" value="NZ_CP147846.1"/>
</dbReference>
<dbReference type="GO" id="GO:0004784">
    <property type="term" value="F:superoxide dismutase activity"/>
    <property type="evidence" value="ECO:0007669"/>
    <property type="project" value="UniProtKB-EC"/>
</dbReference>
<comment type="catalytic activity">
    <reaction evidence="6 7">
        <text>2 superoxide + 2 H(+) = H2O2 + O2</text>
        <dbReference type="Rhea" id="RHEA:20696"/>
        <dbReference type="ChEBI" id="CHEBI:15378"/>
        <dbReference type="ChEBI" id="CHEBI:15379"/>
        <dbReference type="ChEBI" id="CHEBI:16240"/>
        <dbReference type="ChEBI" id="CHEBI:18421"/>
        <dbReference type="EC" id="1.15.1.1"/>
    </reaction>
</comment>
<dbReference type="PIRSF" id="PIRSF000349">
    <property type="entry name" value="SODismutase"/>
    <property type="match status" value="1"/>
</dbReference>
<dbReference type="InterPro" id="IPR019831">
    <property type="entry name" value="Mn/Fe_SOD_N"/>
</dbReference>
<protein>
    <recommendedName>
        <fullName evidence="3 7">Superoxide dismutase</fullName>
        <ecNumber evidence="3 7">1.15.1.1</ecNumber>
    </recommendedName>
</protein>
<dbReference type="InterPro" id="IPR019832">
    <property type="entry name" value="Mn/Fe_SOD_C"/>
</dbReference>
<dbReference type="Gene3D" id="3.55.40.20">
    <property type="entry name" value="Iron/manganese superoxide dismutase, C-terminal domain"/>
    <property type="match status" value="1"/>
</dbReference>
<dbReference type="EMBL" id="CP147846">
    <property type="protein sequence ID" value="WXG70227.1"/>
    <property type="molecule type" value="Genomic_DNA"/>
</dbReference>
<keyword evidence="5 7" id="KW-0560">Oxidoreductase</keyword>
<comment type="similarity">
    <text evidence="2 7">Belongs to the iron/manganese superoxide dismutase family.</text>
</comment>
<dbReference type="SUPFAM" id="SSF46609">
    <property type="entry name" value="Fe,Mn superoxide dismutase (SOD), N-terminal domain"/>
    <property type="match status" value="1"/>
</dbReference>